<dbReference type="InterPro" id="IPR003661">
    <property type="entry name" value="HisK_dim/P_dom"/>
</dbReference>
<keyword evidence="13 15" id="KW-0472">Membrane</keyword>
<feature type="transmembrane region" description="Helical" evidence="15">
    <location>
        <begin position="13"/>
        <end position="32"/>
    </location>
</feature>
<dbReference type="Gene3D" id="3.30.450.20">
    <property type="entry name" value="PAS domain"/>
    <property type="match status" value="2"/>
</dbReference>
<keyword evidence="8" id="KW-0547">Nucleotide-binding</keyword>
<dbReference type="SMART" id="SM00091">
    <property type="entry name" value="PAS"/>
    <property type="match status" value="2"/>
</dbReference>
<dbReference type="FunFam" id="1.10.287.130:FF:000003">
    <property type="entry name" value="Histidine kinase"/>
    <property type="match status" value="1"/>
</dbReference>
<evidence type="ECO:0000313" key="21">
    <source>
        <dbReference type="Proteomes" id="UP000696931"/>
    </source>
</evidence>
<comment type="caution">
    <text evidence="20">The sequence shown here is derived from an EMBL/GenBank/DDBJ whole genome shotgun (WGS) entry which is preliminary data.</text>
</comment>
<dbReference type="SUPFAM" id="SSF55874">
    <property type="entry name" value="ATPase domain of HSP90 chaperone/DNA topoisomerase II/histidine kinase"/>
    <property type="match status" value="1"/>
</dbReference>
<keyword evidence="11 15" id="KW-1133">Transmembrane helix</keyword>
<dbReference type="SMART" id="SM00388">
    <property type="entry name" value="HisKA"/>
    <property type="match status" value="1"/>
</dbReference>
<feature type="domain" description="PAS" evidence="18">
    <location>
        <begin position="206"/>
        <end position="276"/>
    </location>
</feature>
<feature type="modified residue" description="4-aspartylphosphate" evidence="14">
    <location>
        <position position="640"/>
    </location>
</feature>
<dbReference type="PROSITE" id="PS50112">
    <property type="entry name" value="PAS"/>
    <property type="match status" value="1"/>
</dbReference>
<evidence type="ECO:0000256" key="6">
    <source>
        <dbReference type="ARBA" id="ARBA00022679"/>
    </source>
</evidence>
<organism evidence="20 21">
    <name type="scientific">Eiseniibacteriota bacterium</name>
    <dbReference type="NCBI Taxonomy" id="2212470"/>
    <lineage>
        <taxon>Bacteria</taxon>
        <taxon>Candidatus Eiseniibacteriota</taxon>
    </lineage>
</organism>
<evidence type="ECO:0000256" key="3">
    <source>
        <dbReference type="ARBA" id="ARBA00012438"/>
    </source>
</evidence>
<proteinExistence type="predicted"/>
<evidence type="ECO:0000313" key="20">
    <source>
        <dbReference type="EMBL" id="MBI5170767.1"/>
    </source>
</evidence>
<dbReference type="InterPro" id="IPR001610">
    <property type="entry name" value="PAC"/>
</dbReference>
<evidence type="ECO:0000256" key="9">
    <source>
        <dbReference type="ARBA" id="ARBA00022777"/>
    </source>
</evidence>
<feature type="domain" description="Response regulatory" evidence="17">
    <location>
        <begin position="588"/>
        <end position="707"/>
    </location>
</feature>
<dbReference type="InterPro" id="IPR011006">
    <property type="entry name" value="CheY-like_superfamily"/>
</dbReference>
<dbReference type="Gene3D" id="3.30.565.10">
    <property type="entry name" value="Histidine kinase-like ATPase, C-terminal domain"/>
    <property type="match status" value="1"/>
</dbReference>
<dbReference type="CDD" id="cd00130">
    <property type="entry name" value="PAS"/>
    <property type="match status" value="2"/>
</dbReference>
<comment type="catalytic activity">
    <reaction evidence="1">
        <text>ATP + protein L-histidine = ADP + protein N-phospho-L-histidine.</text>
        <dbReference type="EC" id="2.7.13.3"/>
    </reaction>
</comment>
<dbReference type="InterPro" id="IPR036890">
    <property type="entry name" value="HATPase_C_sf"/>
</dbReference>
<dbReference type="CDD" id="cd17546">
    <property type="entry name" value="REC_hyHK_CKI1_RcsC-like"/>
    <property type="match status" value="1"/>
</dbReference>
<dbReference type="SMART" id="SM00448">
    <property type="entry name" value="REC"/>
    <property type="match status" value="2"/>
</dbReference>
<dbReference type="PANTHER" id="PTHR45339">
    <property type="entry name" value="HYBRID SIGNAL TRANSDUCTION HISTIDINE KINASE J"/>
    <property type="match status" value="1"/>
</dbReference>
<dbReference type="EC" id="2.7.13.3" evidence="3"/>
<evidence type="ECO:0000256" key="10">
    <source>
        <dbReference type="ARBA" id="ARBA00022840"/>
    </source>
</evidence>
<evidence type="ECO:0000256" key="12">
    <source>
        <dbReference type="ARBA" id="ARBA00023012"/>
    </source>
</evidence>
<dbReference type="EMBL" id="JACRIW010000108">
    <property type="protein sequence ID" value="MBI5170767.1"/>
    <property type="molecule type" value="Genomic_DNA"/>
</dbReference>
<dbReference type="PROSITE" id="PS50113">
    <property type="entry name" value="PAC"/>
    <property type="match status" value="2"/>
</dbReference>
<evidence type="ECO:0000259" key="17">
    <source>
        <dbReference type="PROSITE" id="PS50110"/>
    </source>
</evidence>
<feature type="modified residue" description="4-aspartylphosphate" evidence="14">
    <location>
        <position position="779"/>
    </location>
</feature>
<dbReference type="GO" id="GO:0005886">
    <property type="term" value="C:plasma membrane"/>
    <property type="evidence" value="ECO:0007669"/>
    <property type="project" value="UniProtKB-SubCell"/>
</dbReference>
<keyword evidence="12" id="KW-0902">Two-component regulatory system</keyword>
<evidence type="ECO:0000256" key="15">
    <source>
        <dbReference type="SAM" id="Phobius"/>
    </source>
</evidence>
<dbReference type="Pfam" id="PF00512">
    <property type="entry name" value="HisKA"/>
    <property type="match status" value="1"/>
</dbReference>
<evidence type="ECO:0000256" key="7">
    <source>
        <dbReference type="ARBA" id="ARBA00022692"/>
    </source>
</evidence>
<feature type="domain" description="Response regulatory" evidence="17">
    <location>
        <begin position="730"/>
        <end position="848"/>
    </location>
</feature>
<keyword evidence="10" id="KW-0067">ATP-binding</keyword>
<dbReference type="InterPro" id="IPR035965">
    <property type="entry name" value="PAS-like_dom_sf"/>
</dbReference>
<keyword evidence="7 15" id="KW-0812">Transmembrane</keyword>
<evidence type="ECO:0000256" key="8">
    <source>
        <dbReference type="ARBA" id="ARBA00022741"/>
    </source>
</evidence>
<dbReference type="GO" id="GO:0000155">
    <property type="term" value="F:phosphorelay sensor kinase activity"/>
    <property type="evidence" value="ECO:0007669"/>
    <property type="project" value="InterPro"/>
</dbReference>
<feature type="transmembrane region" description="Helical" evidence="15">
    <location>
        <begin position="39"/>
        <end position="57"/>
    </location>
</feature>
<dbReference type="FunFam" id="3.30.565.10:FF:000010">
    <property type="entry name" value="Sensor histidine kinase RcsC"/>
    <property type="match status" value="1"/>
</dbReference>
<keyword evidence="9" id="KW-0418">Kinase</keyword>
<dbReference type="InterPro" id="IPR000014">
    <property type="entry name" value="PAS"/>
</dbReference>
<evidence type="ECO:0000256" key="1">
    <source>
        <dbReference type="ARBA" id="ARBA00000085"/>
    </source>
</evidence>
<feature type="domain" description="PAC" evidence="19">
    <location>
        <begin position="153"/>
        <end position="205"/>
    </location>
</feature>
<evidence type="ECO:0000256" key="14">
    <source>
        <dbReference type="PROSITE-ProRule" id="PRU00169"/>
    </source>
</evidence>
<accession>A0A933SEQ8</accession>
<sequence>MSPPNHESLEVDFVPGAVHAAIGACALLVAAFSRFAWMPSLAAFALALVATLALYAAHAARARARHDAESQKLAHDAVARRLDFALGGAGAAAWEWSITDGRIWTSPGFARVLGFGPVEDDRGPGWFEVRVHPEDRDAWAECIAGLAGPSSPAELELRVIRPSGEPRWFRLCASADPGFDGTPASIRVLLTDVTDRRYAEQRIRESEESFRSLSAASPVGILKADAAGRCSYCNEQWQALSGLSEFEAMGDGWLDAIAPEDRERVEGRWREFVMIGGTFEEKIRLERADGDVRHVHARGNSVLDALCAVTGFVVTYEDETEAHRAEHALAEARDRAMQAAQAKSEFLANMSHEIRTPLNGVIGMTELLQGTSLEEEQRDYVRTINTSADALLAIINDILDFSKIEAGKMTIERVAVDLRGLGEDVAELLAPRARDRGLELVLAIEPDVPRRLVGDPVRIRQILLNLATNAIKFTDHGEVMIGAECLSRDEKGARVKLWVRDTGIGIRADRLDAVFESFTQADGSTTRKYGGTGLGLTICRQLAELMDGSIHVASTYGSGSEFWVELPFAIADDDAQTFEVTCDLSGAHVLVVDDHPVNRRILFETLRGWGARPESAASGEEALAKLEHDAADPFAIVLMDYRMPGMDGLETARRAVAMPNAARHVTVMLSSSGVIGTPEEHAAAGLRGWITKPIREAALHRTMCNLLGRVVPGATVESVTDAAEDFSDLALLLAEDNEVNRKVALRMLQKLGCGADVAVNGREALERTSLRDYDLVLMDCQMPEMDGFEATRRIRAREEASGRHVRIVAMTANAMEGDRERCLEAGMDDYVSKPVKLEKLAEQLRDARASRDGDARKAA</sequence>
<dbReference type="Gene3D" id="1.10.287.130">
    <property type="match status" value="1"/>
</dbReference>
<keyword evidence="6" id="KW-0808">Transferase</keyword>
<evidence type="ECO:0000259" key="16">
    <source>
        <dbReference type="PROSITE" id="PS50109"/>
    </source>
</evidence>
<reference evidence="20" key="1">
    <citation type="submission" date="2020-07" db="EMBL/GenBank/DDBJ databases">
        <title>Huge and variable diversity of episymbiotic CPR bacteria and DPANN archaea in groundwater ecosystems.</title>
        <authorList>
            <person name="He C.Y."/>
            <person name="Keren R."/>
            <person name="Whittaker M."/>
            <person name="Farag I.F."/>
            <person name="Doudna J."/>
            <person name="Cate J.H.D."/>
            <person name="Banfield J.F."/>
        </authorList>
    </citation>
    <scope>NUCLEOTIDE SEQUENCE</scope>
    <source>
        <strain evidence="20">NC_groundwater_1813_Pr3_B-0.1um_71_17</strain>
    </source>
</reference>
<keyword evidence="5 14" id="KW-0597">Phosphoprotein</keyword>
<dbReference type="InterPro" id="IPR001789">
    <property type="entry name" value="Sig_transdc_resp-reg_receiver"/>
</dbReference>
<dbReference type="PROSITE" id="PS50109">
    <property type="entry name" value="HIS_KIN"/>
    <property type="match status" value="1"/>
</dbReference>
<dbReference type="InterPro" id="IPR003594">
    <property type="entry name" value="HATPase_dom"/>
</dbReference>
<dbReference type="PRINTS" id="PR00344">
    <property type="entry name" value="BCTRLSENSOR"/>
</dbReference>
<evidence type="ECO:0000256" key="4">
    <source>
        <dbReference type="ARBA" id="ARBA00022475"/>
    </source>
</evidence>
<dbReference type="SMART" id="SM00086">
    <property type="entry name" value="PAC"/>
    <property type="match status" value="2"/>
</dbReference>
<dbReference type="InterPro" id="IPR000700">
    <property type="entry name" value="PAS-assoc_C"/>
</dbReference>
<feature type="domain" description="PAC" evidence="19">
    <location>
        <begin position="279"/>
        <end position="331"/>
    </location>
</feature>
<dbReference type="Proteomes" id="UP000696931">
    <property type="component" value="Unassembled WGS sequence"/>
</dbReference>
<evidence type="ECO:0000259" key="18">
    <source>
        <dbReference type="PROSITE" id="PS50112"/>
    </source>
</evidence>
<dbReference type="AlphaFoldDB" id="A0A933SEQ8"/>
<dbReference type="PANTHER" id="PTHR45339:SF1">
    <property type="entry name" value="HYBRID SIGNAL TRANSDUCTION HISTIDINE KINASE J"/>
    <property type="match status" value="1"/>
</dbReference>
<dbReference type="SUPFAM" id="SSF55785">
    <property type="entry name" value="PYP-like sensor domain (PAS domain)"/>
    <property type="match status" value="2"/>
</dbReference>
<dbReference type="Pfam" id="PF00072">
    <property type="entry name" value="Response_reg"/>
    <property type="match status" value="2"/>
</dbReference>
<dbReference type="SUPFAM" id="SSF52172">
    <property type="entry name" value="CheY-like"/>
    <property type="match status" value="2"/>
</dbReference>
<dbReference type="PROSITE" id="PS50110">
    <property type="entry name" value="RESPONSE_REGULATORY"/>
    <property type="match status" value="2"/>
</dbReference>
<dbReference type="SUPFAM" id="SSF47384">
    <property type="entry name" value="Homodimeric domain of signal transducing histidine kinase"/>
    <property type="match status" value="1"/>
</dbReference>
<gene>
    <name evidence="20" type="ORF">HZA61_14860</name>
</gene>
<dbReference type="CDD" id="cd00156">
    <property type="entry name" value="REC"/>
    <property type="match status" value="1"/>
</dbReference>
<name>A0A933SEQ8_UNCEI</name>
<dbReference type="Gene3D" id="3.40.50.2300">
    <property type="match status" value="2"/>
</dbReference>
<comment type="subcellular location">
    <subcellularLocation>
        <location evidence="2">Cell membrane</location>
        <topology evidence="2">Multi-pass membrane protein</topology>
    </subcellularLocation>
</comment>
<evidence type="ECO:0000256" key="13">
    <source>
        <dbReference type="ARBA" id="ARBA00023136"/>
    </source>
</evidence>
<feature type="domain" description="Histidine kinase" evidence="16">
    <location>
        <begin position="349"/>
        <end position="570"/>
    </location>
</feature>
<protein>
    <recommendedName>
        <fullName evidence="3">histidine kinase</fullName>
        <ecNumber evidence="3">2.7.13.3</ecNumber>
    </recommendedName>
</protein>
<evidence type="ECO:0000256" key="5">
    <source>
        <dbReference type="ARBA" id="ARBA00022553"/>
    </source>
</evidence>
<evidence type="ECO:0000259" key="19">
    <source>
        <dbReference type="PROSITE" id="PS50113"/>
    </source>
</evidence>
<keyword evidence="4" id="KW-1003">Cell membrane</keyword>
<dbReference type="CDD" id="cd16922">
    <property type="entry name" value="HATPase_EvgS-ArcB-TorS-like"/>
    <property type="match status" value="1"/>
</dbReference>
<dbReference type="SMART" id="SM00387">
    <property type="entry name" value="HATPase_c"/>
    <property type="match status" value="1"/>
</dbReference>
<evidence type="ECO:0000256" key="11">
    <source>
        <dbReference type="ARBA" id="ARBA00022989"/>
    </source>
</evidence>
<dbReference type="Pfam" id="PF08447">
    <property type="entry name" value="PAS_3"/>
    <property type="match status" value="2"/>
</dbReference>
<evidence type="ECO:0000256" key="2">
    <source>
        <dbReference type="ARBA" id="ARBA00004651"/>
    </source>
</evidence>
<dbReference type="InterPro" id="IPR005467">
    <property type="entry name" value="His_kinase_dom"/>
</dbReference>
<dbReference type="CDD" id="cd00082">
    <property type="entry name" value="HisKA"/>
    <property type="match status" value="1"/>
</dbReference>
<dbReference type="GO" id="GO:0005524">
    <property type="term" value="F:ATP binding"/>
    <property type="evidence" value="ECO:0007669"/>
    <property type="project" value="UniProtKB-KW"/>
</dbReference>
<dbReference type="InterPro" id="IPR013655">
    <property type="entry name" value="PAS_fold_3"/>
</dbReference>
<dbReference type="NCBIfam" id="TIGR00229">
    <property type="entry name" value="sensory_box"/>
    <property type="match status" value="1"/>
</dbReference>
<dbReference type="InterPro" id="IPR036097">
    <property type="entry name" value="HisK_dim/P_sf"/>
</dbReference>
<dbReference type="Pfam" id="PF02518">
    <property type="entry name" value="HATPase_c"/>
    <property type="match status" value="1"/>
</dbReference>
<dbReference type="InterPro" id="IPR004358">
    <property type="entry name" value="Sig_transdc_His_kin-like_C"/>
</dbReference>